<evidence type="ECO:0000313" key="2">
    <source>
        <dbReference type="Proteomes" id="UP001595766"/>
    </source>
</evidence>
<name>A0ABV8EJI0_9BACT</name>
<evidence type="ECO:0008006" key="3">
    <source>
        <dbReference type="Google" id="ProtNLM"/>
    </source>
</evidence>
<accession>A0ABV8EJI0</accession>
<comment type="caution">
    <text evidence="1">The sequence shown here is derived from an EMBL/GenBank/DDBJ whole genome shotgun (WGS) entry which is preliminary data.</text>
</comment>
<sequence>MFKLQYISDSSGKTTGVFIPIYEWVDLKKRLQDIDLESTPPHWQQKDVTQRLDLFKKSPDTALDFEKAISDIEKEL</sequence>
<gene>
    <name evidence="1" type="ORF">ACFOUP_04790</name>
</gene>
<evidence type="ECO:0000313" key="1">
    <source>
        <dbReference type="EMBL" id="MFC3975680.1"/>
    </source>
</evidence>
<keyword evidence="2" id="KW-1185">Reference proteome</keyword>
<organism evidence="1 2">
    <name type="scientific">Belliella kenyensis</name>
    <dbReference type="NCBI Taxonomy" id="1472724"/>
    <lineage>
        <taxon>Bacteria</taxon>
        <taxon>Pseudomonadati</taxon>
        <taxon>Bacteroidota</taxon>
        <taxon>Cytophagia</taxon>
        <taxon>Cytophagales</taxon>
        <taxon>Cyclobacteriaceae</taxon>
        <taxon>Belliella</taxon>
    </lineage>
</organism>
<protein>
    <recommendedName>
        <fullName evidence="3">Addiction module component</fullName>
    </recommendedName>
</protein>
<dbReference type="Proteomes" id="UP001595766">
    <property type="component" value="Unassembled WGS sequence"/>
</dbReference>
<dbReference type="RefSeq" id="WP_241297164.1">
    <property type="nucleotide sequence ID" value="NZ_JAKZGR010000018.1"/>
</dbReference>
<reference evidence="2" key="1">
    <citation type="journal article" date="2019" name="Int. J. Syst. Evol. Microbiol.">
        <title>The Global Catalogue of Microorganisms (GCM) 10K type strain sequencing project: providing services to taxonomists for standard genome sequencing and annotation.</title>
        <authorList>
            <consortium name="The Broad Institute Genomics Platform"/>
            <consortium name="The Broad Institute Genome Sequencing Center for Infectious Disease"/>
            <person name="Wu L."/>
            <person name="Ma J."/>
        </authorList>
    </citation>
    <scope>NUCLEOTIDE SEQUENCE [LARGE SCALE GENOMIC DNA]</scope>
    <source>
        <strain evidence="2">CECT 8551</strain>
    </source>
</reference>
<proteinExistence type="predicted"/>
<dbReference type="EMBL" id="JBHSAV010000013">
    <property type="protein sequence ID" value="MFC3975680.1"/>
    <property type="molecule type" value="Genomic_DNA"/>
</dbReference>